<dbReference type="PANTHER" id="PTHR16222">
    <property type="entry name" value="ADP-RIBOSYLGLYCOHYDROLASE"/>
    <property type="match status" value="1"/>
</dbReference>
<evidence type="ECO:0000313" key="2">
    <source>
        <dbReference type="EMBL" id="KAF6025351.1"/>
    </source>
</evidence>
<dbReference type="Proteomes" id="UP000593567">
    <property type="component" value="Unassembled WGS sequence"/>
</dbReference>
<name>A0A7J7JIA3_BUGNE</name>
<dbReference type="GO" id="GO:0046872">
    <property type="term" value="F:metal ion binding"/>
    <property type="evidence" value="ECO:0007669"/>
    <property type="project" value="UniProtKB-KW"/>
</dbReference>
<protein>
    <submittedName>
        <fullName evidence="2">ADPRH</fullName>
    </submittedName>
</protein>
<keyword evidence="1" id="KW-0479">Metal-binding</keyword>
<accession>A0A7J7JIA3</accession>
<keyword evidence="3" id="KW-1185">Reference proteome</keyword>
<feature type="binding site" evidence="1">
    <location>
        <position position="60"/>
    </location>
    <ligand>
        <name>Mg(2+)</name>
        <dbReference type="ChEBI" id="CHEBI:18420"/>
        <label>1</label>
    </ligand>
</feature>
<dbReference type="Gene3D" id="1.10.4080.10">
    <property type="entry name" value="ADP-ribosylation/Crystallin J1"/>
    <property type="match status" value="1"/>
</dbReference>
<dbReference type="Pfam" id="PF03747">
    <property type="entry name" value="ADP_ribosyl_GH"/>
    <property type="match status" value="1"/>
</dbReference>
<feature type="binding site" evidence="1">
    <location>
        <position position="62"/>
    </location>
    <ligand>
        <name>Mg(2+)</name>
        <dbReference type="ChEBI" id="CHEBI:18420"/>
        <label>1</label>
    </ligand>
</feature>
<dbReference type="EMBL" id="VXIV02002468">
    <property type="protein sequence ID" value="KAF6025351.1"/>
    <property type="molecule type" value="Genomic_DNA"/>
</dbReference>
<proteinExistence type="predicted"/>
<dbReference type="AlphaFoldDB" id="A0A7J7JIA3"/>
<gene>
    <name evidence="2" type="ORF">EB796_016338</name>
</gene>
<dbReference type="SUPFAM" id="SSF101478">
    <property type="entry name" value="ADP-ribosylglycohydrolase"/>
    <property type="match status" value="1"/>
</dbReference>
<dbReference type="InterPro" id="IPR036705">
    <property type="entry name" value="Ribosyl_crysJ1_sf"/>
</dbReference>
<dbReference type="InterPro" id="IPR050792">
    <property type="entry name" value="ADP-ribosylglycohydrolase"/>
</dbReference>
<evidence type="ECO:0000256" key="1">
    <source>
        <dbReference type="PIRSR" id="PIRSR605502-1"/>
    </source>
</evidence>
<feature type="binding site" evidence="1">
    <location>
        <position position="61"/>
    </location>
    <ligand>
        <name>Mg(2+)</name>
        <dbReference type="ChEBI" id="CHEBI:18420"/>
        <label>1</label>
    </ligand>
</feature>
<organism evidence="2 3">
    <name type="scientific">Bugula neritina</name>
    <name type="common">Brown bryozoan</name>
    <name type="synonym">Sertularia neritina</name>
    <dbReference type="NCBI Taxonomy" id="10212"/>
    <lineage>
        <taxon>Eukaryota</taxon>
        <taxon>Metazoa</taxon>
        <taxon>Spiralia</taxon>
        <taxon>Lophotrochozoa</taxon>
        <taxon>Bryozoa</taxon>
        <taxon>Gymnolaemata</taxon>
        <taxon>Cheilostomatida</taxon>
        <taxon>Flustrina</taxon>
        <taxon>Buguloidea</taxon>
        <taxon>Bugulidae</taxon>
        <taxon>Bugula</taxon>
    </lineage>
</organism>
<dbReference type="InterPro" id="IPR005502">
    <property type="entry name" value="Ribosyl_crysJ1"/>
</dbReference>
<evidence type="ECO:0000313" key="3">
    <source>
        <dbReference type="Proteomes" id="UP000593567"/>
    </source>
</evidence>
<comment type="caution">
    <text evidence="2">The sequence shown here is derived from an EMBL/GenBank/DDBJ whole genome shotgun (WGS) entry which is preliminary data.</text>
</comment>
<reference evidence="2" key="1">
    <citation type="submission" date="2020-06" db="EMBL/GenBank/DDBJ databases">
        <title>Draft genome of Bugula neritina, a colonial animal packing powerful symbionts and potential medicines.</title>
        <authorList>
            <person name="Rayko M."/>
        </authorList>
    </citation>
    <scope>NUCLEOTIDE SEQUENCE [LARGE SCALE GENOMIC DNA]</scope>
    <source>
        <strain evidence="2">Kwan_BN1</strain>
    </source>
</reference>
<comment type="cofactor">
    <cofactor evidence="1">
        <name>Mg(2+)</name>
        <dbReference type="ChEBI" id="CHEBI:18420"/>
    </cofactor>
    <text evidence="1">Binds 2 magnesium ions per subunit.</text>
</comment>
<sequence length="223" mass="24441">MFVNTAMPKIYAAHSGVGDALGYCSGRWEFTFEGAQIHKEVEELGGLANIKVEKPAFCVSDDTVMHMATAKALVTKSSKDRENEFDNLAHEYIRCMQDMSGRAPGSTTVAACNNLDIRRNDAPQEKHFRSPFNKRAGGCGGAMRAMCIGLRYPGDSELDDLIAVSIESGRVTHHHPVGYLGALVSALFTSYALQGKPIRSWGAELVDTVFLRLKSTLQVQGWR</sequence>
<dbReference type="OrthoDB" id="10250509at2759"/>
<dbReference type="PANTHER" id="PTHR16222:SF41">
    <property type="entry name" value="ADP-RIBOSYLARGININE HYDROLASE"/>
    <property type="match status" value="1"/>
</dbReference>
<keyword evidence="1" id="KW-0460">Magnesium</keyword>